<accession>A0A150LEK0</accession>
<dbReference type="AlphaFoldDB" id="A0A150LEK0"/>
<proteinExistence type="predicted"/>
<evidence type="ECO:0000313" key="1">
    <source>
        <dbReference type="EMBL" id="KYD10777.1"/>
    </source>
</evidence>
<organism evidence="1 2">
    <name type="scientific">Heyndrickxia sporothermodurans</name>
    <dbReference type="NCBI Taxonomy" id="46224"/>
    <lineage>
        <taxon>Bacteria</taxon>
        <taxon>Bacillati</taxon>
        <taxon>Bacillota</taxon>
        <taxon>Bacilli</taxon>
        <taxon>Bacillales</taxon>
        <taxon>Bacillaceae</taxon>
        <taxon>Heyndrickxia</taxon>
    </lineage>
</organism>
<gene>
    <name evidence="1" type="ORF">B4102_1562</name>
</gene>
<protein>
    <recommendedName>
        <fullName evidence="3">ABC transporter substrate-binding protein</fullName>
    </recommendedName>
</protein>
<dbReference type="STRING" id="46224.B4102_1562"/>
<dbReference type="Pfam" id="PF12787">
    <property type="entry name" value="EcsC"/>
    <property type="match status" value="1"/>
</dbReference>
<evidence type="ECO:0000313" key="2">
    <source>
        <dbReference type="Proteomes" id="UP000075666"/>
    </source>
</evidence>
<reference evidence="1 2" key="1">
    <citation type="submission" date="2016-01" db="EMBL/GenBank/DDBJ databases">
        <title>Genome Sequences of Twelve Sporeforming Bacillus Species Isolated from Foods.</title>
        <authorList>
            <person name="Berendsen E.M."/>
            <person name="Wells-Bennik M.H."/>
            <person name="Krawcyk A.O."/>
            <person name="De Jong A."/>
            <person name="Holsappel S."/>
            <person name="Eijlander R.T."/>
            <person name="Kuipers O.P."/>
        </authorList>
    </citation>
    <scope>NUCLEOTIDE SEQUENCE [LARGE SCALE GENOMIC DNA]</scope>
    <source>
        <strain evidence="1 2">B4102</strain>
    </source>
</reference>
<dbReference type="Proteomes" id="UP000075666">
    <property type="component" value="Unassembled WGS sequence"/>
</dbReference>
<dbReference type="OrthoDB" id="2040879at2"/>
<name>A0A150LEK0_9BACI</name>
<sequence>MQWTQRDQAVWDQVQIWIDTLNEEKSNDFTNTYEKWMDHGFSMIPDHIKEPFFEKLDTWLFHLHSLIQSTQFQEDARNRILSTARVFDEEVNTIPEIKNLTIDQVSYIADQHSARHRLYAFIQGGITGTGKTILLGSDFLVMIILNLRAVQIIAMSYGYDIKTPYEMMTSLKVFHAATLPKRLKGNAWDLLVRELGEQQYFYDGTDQITSYQSLEGPFKQLVKVYFISLFQKEKDSKWTFIPLVVGAGANYLFSRKVTDFADKYYKFRYLQDKGWEK</sequence>
<dbReference type="PATRIC" id="fig|46224.3.peg.620"/>
<dbReference type="EMBL" id="LQYN01000011">
    <property type="protein sequence ID" value="KYD10777.1"/>
    <property type="molecule type" value="Genomic_DNA"/>
</dbReference>
<dbReference type="InterPro" id="IPR024787">
    <property type="entry name" value="EcsC"/>
</dbReference>
<dbReference type="PANTHER" id="PTHR41260">
    <property type="entry name" value="PROTEIN ECSC"/>
    <property type="match status" value="1"/>
</dbReference>
<evidence type="ECO:0008006" key="3">
    <source>
        <dbReference type="Google" id="ProtNLM"/>
    </source>
</evidence>
<comment type="caution">
    <text evidence="1">The sequence shown here is derived from an EMBL/GenBank/DDBJ whole genome shotgun (WGS) entry which is preliminary data.</text>
</comment>
<dbReference type="PANTHER" id="PTHR41260:SF1">
    <property type="entry name" value="PROTEIN ECSC"/>
    <property type="match status" value="1"/>
</dbReference>
<dbReference type="RefSeq" id="WP_066226911.1">
    <property type="nucleotide sequence ID" value="NZ_JARMRX010000004.1"/>
</dbReference>
<keyword evidence="2" id="KW-1185">Reference proteome</keyword>